<dbReference type="NCBIfam" id="TIGR01643">
    <property type="entry name" value="YD_repeat_2x"/>
    <property type="match status" value="1"/>
</dbReference>
<evidence type="ECO:0000313" key="8">
    <source>
        <dbReference type="Proteomes" id="UP000741013"/>
    </source>
</evidence>
<protein>
    <submittedName>
        <fullName evidence="7">RHS repeat-associated protein</fullName>
    </submittedName>
</protein>
<dbReference type="InterPro" id="IPR031325">
    <property type="entry name" value="RHS_repeat"/>
</dbReference>
<proteinExistence type="predicted"/>
<accession>A0ABS4PQM6</accession>
<dbReference type="Pfam" id="PF03534">
    <property type="entry name" value="SpvB"/>
    <property type="match status" value="1"/>
</dbReference>
<reference evidence="7 8" key="1">
    <citation type="submission" date="2021-03" db="EMBL/GenBank/DDBJ databases">
        <title>Sequencing the genomes of 1000 actinobacteria strains.</title>
        <authorList>
            <person name="Klenk H.-P."/>
        </authorList>
    </citation>
    <scope>NUCLEOTIDE SEQUENCE [LARGE SCALE GENOMIC DNA]</scope>
    <source>
        <strain evidence="7 8">DSM 45510</strain>
    </source>
</reference>
<feature type="region of interest" description="Disordered" evidence="4">
    <location>
        <begin position="1301"/>
        <end position="1330"/>
    </location>
</feature>
<keyword evidence="3" id="KW-0843">Virulence</keyword>
<name>A0ABS4PQM6_9PSEU</name>
<dbReference type="InterPro" id="IPR041049">
    <property type="entry name" value="DUF5615"/>
</dbReference>
<feature type="compositionally biased region" description="Pro residues" evidence="4">
    <location>
        <begin position="1148"/>
        <end position="1158"/>
    </location>
</feature>
<feature type="domain" description="Insecticide toxin TcdB middle/N-terminal" evidence="5">
    <location>
        <begin position="1488"/>
        <end position="1609"/>
    </location>
</feature>
<comment type="caution">
    <text evidence="7">The sequence shown here is derived from an EMBL/GenBank/DDBJ whole genome shotgun (WGS) entry which is preliminary data.</text>
</comment>
<dbReference type="Pfam" id="PF12256">
    <property type="entry name" value="TcdB_toxin_midN"/>
    <property type="match status" value="1"/>
</dbReference>
<evidence type="ECO:0000256" key="4">
    <source>
        <dbReference type="SAM" id="MobiDB-lite"/>
    </source>
</evidence>
<dbReference type="Proteomes" id="UP000741013">
    <property type="component" value="Unassembled WGS sequence"/>
</dbReference>
<dbReference type="InterPro" id="IPR006530">
    <property type="entry name" value="YD"/>
</dbReference>
<feature type="region of interest" description="Disordered" evidence="4">
    <location>
        <begin position="1141"/>
        <end position="1213"/>
    </location>
</feature>
<dbReference type="PANTHER" id="PTHR32305">
    <property type="match status" value="1"/>
</dbReference>
<evidence type="ECO:0000256" key="2">
    <source>
        <dbReference type="ARBA" id="ARBA00022525"/>
    </source>
</evidence>
<dbReference type="Pfam" id="PF05593">
    <property type="entry name" value="RHS_repeat"/>
    <property type="match status" value="1"/>
</dbReference>
<dbReference type="EMBL" id="JAGGMS010000001">
    <property type="protein sequence ID" value="MBP2181205.1"/>
    <property type="molecule type" value="Genomic_DNA"/>
</dbReference>
<dbReference type="InterPro" id="IPR022045">
    <property type="entry name" value="TcdB_toxin_mid/N"/>
</dbReference>
<dbReference type="Pfam" id="PF18480">
    <property type="entry name" value="DUF5615"/>
    <property type="match status" value="1"/>
</dbReference>
<dbReference type="PANTHER" id="PTHR32305:SF15">
    <property type="entry name" value="PROTEIN RHSA-RELATED"/>
    <property type="match status" value="1"/>
</dbReference>
<feature type="domain" description="DUF5615" evidence="6">
    <location>
        <begin position="2783"/>
        <end position="2840"/>
    </location>
</feature>
<dbReference type="NCBIfam" id="TIGR03696">
    <property type="entry name" value="Rhs_assc_core"/>
    <property type="match status" value="1"/>
</dbReference>
<dbReference type="Gene3D" id="2.180.10.10">
    <property type="entry name" value="RHS repeat-associated core"/>
    <property type="match status" value="2"/>
</dbReference>
<dbReference type="InterPro" id="IPR003284">
    <property type="entry name" value="Sal_SpvB"/>
</dbReference>
<comment type="subcellular location">
    <subcellularLocation>
        <location evidence="1">Secreted</location>
    </subcellularLocation>
</comment>
<evidence type="ECO:0000256" key="1">
    <source>
        <dbReference type="ARBA" id="ARBA00004613"/>
    </source>
</evidence>
<keyword evidence="8" id="KW-1185">Reference proteome</keyword>
<gene>
    <name evidence="7" type="ORF">JOM49_002731</name>
</gene>
<evidence type="ECO:0000259" key="6">
    <source>
        <dbReference type="Pfam" id="PF18480"/>
    </source>
</evidence>
<evidence type="ECO:0000313" key="7">
    <source>
        <dbReference type="EMBL" id="MBP2181205.1"/>
    </source>
</evidence>
<feature type="compositionally biased region" description="Low complexity" evidence="4">
    <location>
        <begin position="1176"/>
        <end position="1187"/>
    </location>
</feature>
<dbReference type="InterPro" id="IPR050708">
    <property type="entry name" value="T6SS_VgrG/RHS"/>
</dbReference>
<sequence length="2875" mass="308098">MSAPDPASTTADPAAAGCAAQGAEQTAAAQQVSAQGAAYQAVVDPEVIGAEKTVSHDGAELRIGAAAVATRTTIGITPLADAEVPSLDPGMTNVTRGPRHGYRFSPHPFHFAEKVKVSLPYDPAVVGKDFDTRDVHTFYYDEAGGCWRQLERVAVDEENHVVVSLTDHFTDMINAVVTVPDAPEGESFDPTRIKDIQAADPGASISTIAAPSADTSGDARLAYPIELPPGRDGMAPQLDVRYSSVGENGWLGQGWDLPVPSITVDTRWGVPRYDPALETETYRMGGEQLTPVAHREMPVPRSAGKVFHPRIESGQFAQILRHGESPAGYHWEIVDKSGTRSTYGGTPESTLTDSGGNVFQWALREVRDVHGNLIRYTTARQADFGVPSGGSLPGSELYLERVTYTGSGETDGPYAVDFVRDRELGEPRRADVGIDARGGFKRVTADLLRKIVVTFNGQPVRHYDLNYGTGAFEKTLLKSVSQFGAGGTLFNTHEFAYHDDIRDSGGGYQAFSRGDWAAPGDNLRNSAIPGDPGAISALGGSTGDGAGGHLYVGAGPFPSKSGSTGVKTGYASNTDTGLLALVDVDGDNLADKVFQQGGGVAYRKNLARPGGQARFADEVKPLNIPGIAFEASDSLTLGVESYVGGVAAQLNHVDTFTTSDRYFTDVNADGLTDLVSDGNVLFGRIGAGGAPVFGSSSETPVPIGEGQVDTSGLLDDFAEDRARKEETYPPLDTLRRWVAPFDGTVSVSGPVSLTPPDLGELPLSSEGDLDGVRVAVQHDDTELWSKTIEAGDHAQYTPSGVGSLQVSKGQRLYFRVGSRADGAADAVAWDPVITYAGADREDVNELDTHRYQASADFTLGGQQSTVEAPVTGTMRLGGDLVKKAATTDDIGVLITRDGAPIFEQSLASTAVGEIPVNLDVPVTKGQKLQWRVKIDSPIDLSRFEWVPTVAYTAAEGVQQITDAAGEFTLTASPPYALDMYPVNQLGAPQELWTAPQTGALTIEPRLTVSDPKPARVVATVKKRGALLGKKVLDLTGEPEPFTVDVVAGDQLSFDFSTLDAVAVPSWGMTAGGVEVPTGFHTGECTSCSGVFQLPYRGWGAVGYNAKGDRATKPVVQGDLKIDESYKAQLPVDVVPERDRPAFEADPKITPPPVYPFTPSPQTGRWGAGDDSWVEKSAASSSRMGGRSVDLPKSSDYAGAKAPSRVARSKQTSLTVGAGEVGTVGGSIAYGTSTAEVDYLDMNGDSFPDVVSGGKIQFTDEHGVLGASSGTHPGADVRESTTISGNTNAGSAARVIATGKSHATPPANGTAGTAQSGNDLPPFGVGGNLGAGEQNAQFDLLDMNGDGLPDRVFADGRVTLNLGWKFAETAEPWPGAGLHDGEMTNLGVNLGFNTDFYGFAGGASLNQGRNSAEASLVDVNGDGLLDRVFDGDPIKVSMNTGSGFGEVRTFHGSLSGVNLDQNARLSAGAYFSFSFCFTFGACVVTNPGADASTGAARTEQMLRDINGDGYADHLRSTKDDQLQVAQNNTGRTNLLRTVDNPLGGRIELDYSRDGNTYDNPKSHWLLARVSVDDGLPGDGQDRQLATYKYESAFYDRFEREFFGYRKVTEEHRDPGAGDALYRATTKEYLGGYHLRGAVQRETTADAAGRLFAETRYTYQPKDVLTAKPVTTAVRAASVWPQPVRTDRYFHEGQAKAVKSTYTEVAYDDVGNVIRRFDPGESGPQDDVEVLTRFSRELPECAGNRVLDTLFLTDTLGNKAVMRHQESDVDCATGDALQHRALLANGDQAVTDVTYDDVGNVASVTGPPNKFGQRYRLDYTYDAATATHTESVTDSFGYRSTKKPDLRFGLPASEIDQNGQEVRTAYDEFGRVDAVTGPYELAEGRTTIDFEYHPEAAVPFAITRHLDRAASGVRADTIDTITFADGLNRIVQTKKDATLHTAPGSAAVAGMTVSGRADHDFAGRTTAVHHPTSEPKGAHNTTYNAVADPVQPTRSSFDVLDRNTKTVLPDNTATTASYGFGADRLGLSSFETVTKNANGVEKQSYHNVRDQVTTVKESNPEGGQPVIFTSYAYDPLGQLLRVTDDRNNTTHSAYDNFGRRTLVDNPDTGRTETQYDLADNPVREITANLGAIGRAVDYDYEFTRLTGIRYPVFPANNVTYTYGAPGAPDNGAARITGVKDGAGTVSRGYGPLGEVVREVRTTVPIDGDTRMYTTQYTFDSFNRVLKMTFPDGELLTYGYNSGGLVESASGVKGKYTYQYLKKLEYDRFEQRAFQENGNGTKTSYTYDVTDRRLESLESKQPKGKVFQKLGYDYDDTGNVTALRNEIDRSEVGGPVTQTLGYDDLDRLTSAAGQFTGKDGKADKYQLDMSYDTLHNVTVKDQRHQIGSHAQKETTYSYGYTYNSGHPHAPSGIAAQEIRYDANGNLVQRSEGKEHRQQVWDDENRLACTHDGKSLAIPQVADSCAPGASPTARFAYDDQGERVLKDGGHESVNVYPNAGFSQRIGDHSTTSFKHIFAGGTRLVTKVGRSSGEENQRFFHHPDHLGSTGVATDEDGAISDHHEYFPSGESWVNQRSSGAVPYQFGGKELDAETGLYYFGARYYEPKSTNWQSADPLLPSYLDGKPNGGAENPANLATHSYAYNNPVRYGDPDGKAVWFFLALFLGGTAGGSQYANAPRIGEQTYTKSDGRLALEQVEGAGTVVGATYGAKALYSGGRALLTRSGLAQAGKEVVKDQAIDQAVEYVAGEDGSSAYNAASSLGRARSELVSQLVKRTGDLAGFTGKGTKLIIDENFSKRGLAPYLRSKGYDARSVDEMGLAGQKIPDDKVKMVAEAVGAKVVSKDRGRDLGGFQELQIKLPERVRSNSDVLRLIEEALKKN</sequence>
<dbReference type="InterPro" id="IPR022385">
    <property type="entry name" value="Rhs_assc_core"/>
</dbReference>
<dbReference type="RefSeq" id="WP_209664652.1">
    <property type="nucleotide sequence ID" value="NZ_JAGGMS010000001.1"/>
</dbReference>
<keyword evidence="2" id="KW-0964">Secreted</keyword>
<evidence type="ECO:0000256" key="3">
    <source>
        <dbReference type="ARBA" id="ARBA00023026"/>
    </source>
</evidence>
<evidence type="ECO:0000259" key="5">
    <source>
        <dbReference type="Pfam" id="PF12256"/>
    </source>
</evidence>
<feature type="compositionally biased region" description="Low complexity" evidence="4">
    <location>
        <begin position="1302"/>
        <end position="1313"/>
    </location>
</feature>
<organism evidence="7 8">
    <name type="scientific">Amycolatopsis magusensis</name>
    <dbReference type="NCBI Taxonomy" id="882444"/>
    <lineage>
        <taxon>Bacteria</taxon>
        <taxon>Bacillati</taxon>
        <taxon>Actinomycetota</taxon>
        <taxon>Actinomycetes</taxon>
        <taxon>Pseudonocardiales</taxon>
        <taxon>Pseudonocardiaceae</taxon>
        <taxon>Amycolatopsis</taxon>
    </lineage>
</organism>